<evidence type="ECO:0000313" key="2">
    <source>
        <dbReference type="EMBL" id="MCD7457775.1"/>
    </source>
</evidence>
<gene>
    <name evidence="2" type="ORF">HAX54_036153</name>
</gene>
<reference evidence="2 3" key="1">
    <citation type="journal article" date="2021" name="BMC Genomics">
        <title>Datura genome reveals duplications of psychoactive alkaloid biosynthetic genes and high mutation rate following tissue culture.</title>
        <authorList>
            <person name="Rajewski A."/>
            <person name="Carter-House D."/>
            <person name="Stajich J."/>
            <person name="Litt A."/>
        </authorList>
    </citation>
    <scope>NUCLEOTIDE SEQUENCE [LARGE SCALE GENOMIC DNA]</scope>
    <source>
        <strain evidence="2">AR-01</strain>
    </source>
</reference>
<keyword evidence="3" id="KW-1185">Reference proteome</keyword>
<evidence type="ECO:0000313" key="3">
    <source>
        <dbReference type="Proteomes" id="UP000823775"/>
    </source>
</evidence>
<dbReference type="Proteomes" id="UP000823775">
    <property type="component" value="Unassembled WGS sequence"/>
</dbReference>
<name>A0ABS8SFT9_DATST</name>
<feature type="region of interest" description="Disordered" evidence="1">
    <location>
        <begin position="1"/>
        <end position="29"/>
    </location>
</feature>
<sequence>WVSELQEQQGQSWPALDRRNTGGIRQTAGGSLALPSALKDLSLVGESSSEVPLQSANRRSVANVDQCVWE</sequence>
<accession>A0ABS8SFT9</accession>
<dbReference type="EMBL" id="JACEIK010000477">
    <property type="protein sequence ID" value="MCD7457775.1"/>
    <property type="molecule type" value="Genomic_DNA"/>
</dbReference>
<feature type="non-terminal residue" evidence="2">
    <location>
        <position position="1"/>
    </location>
</feature>
<proteinExistence type="predicted"/>
<comment type="caution">
    <text evidence="2">The sequence shown here is derived from an EMBL/GenBank/DDBJ whole genome shotgun (WGS) entry which is preliminary data.</text>
</comment>
<organism evidence="2 3">
    <name type="scientific">Datura stramonium</name>
    <name type="common">Jimsonweed</name>
    <name type="synonym">Common thornapple</name>
    <dbReference type="NCBI Taxonomy" id="4076"/>
    <lineage>
        <taxon>Eukaryota</taxon>
        <taxon>Viridiplantae</taxon>
        <taxon>Streptophyta</taxon>
        <taxon>Embryophyta</taxon>
        <taxon>Tracheophyta</taxon>
        <taxon>Spermatophyta</taxon>
        <taxon>Magnoliopsida</taxon>
        <taxon>eudicotyledons</taxon>
        <taxon>Gunneridae</taxon>
        <taxon>Pentapetalae</taxon>
        <taxon>asterids</taxon>
        <taxon>lamiids</taxon>
        <taxon>Solanales</taxon>
        <taxon>Solanaceae</taxon>
        <taxon>Solanoideae</taxon>
        <taxon>Datureae</taxon>
        <taxon>Datura</taxon>
    </lineage>
</organism>
<feature type="compositionally biased region" description="Polar residues" evidence="1">
    <location>
        <begin position="1"/>
        <end position="12"/>
    </location>
</feature>
<protein>
    <submittedName>
        <fullName evidence="2">Uncharacterized protein</fullName>
    </submittedName>
</protein>
<evidence type="ECO:0000256" key="1">
    <source>
        <dbReference type="SAM" id="MobiDB-lite"/>
    </source>
</evidence>